<gene>
    <name evidence="3" type="ORF">DS031_07550</name>
</gene>
<dbReference type="OrthoDB" id="9804765at2"/>
<dbReference type="Proteomes" id="UP000253314">
    <property type="component" value="Unassembled WGS sequence"/>
</dbReference>
<protein>
    <submittedName>
        <fullName evidence="3">Tautomerase</fullName>
    </submittedName>
</protein>
<evidence type="ECO:0000259" key="2">
    <source>
        <dbReference type="Pfam" id="PF01361"/>
    </source>
</evidence>
<comment type="caution">
    <text evidence="3">The sequence shown here is derived from an EMBL/GenBank/DDBJ whole genome shotgun (WGS) entry which is preliminary data.</text>
</comment>
<dbReference type="Gene3D" id="3.30.429.10">
    <property type="entry name" value="Macrophage Migration Inhibitory Factor"/>
    <property type="match status" value="1"/>
</dbReference>
<organism evidence="3 4">
    <name type="scientific">Bacillus taeanensis</name>
    <dbReference type="NCBI Taxonomy" id="273032"/>
    <lineage>
        <taxon>Bacteria</taxon>
        <taxon>Bacillati</taxon>
        <taxon>Bacillota</taxon>
        <taxon>Bacilli</taxon>
        <taxon>Bacillales</taxon>
        <taxon>Bacillaceae</taxon>
        <taxon>Bacillus</taxon>
    </lineage>
</organism>
<reference evidence="3 4" key="1">
    <citation type="submission" date="2018-07" db="EMBL/GenBank/DDBJ databases">
        <title>Lottiidibacillus patelloidae gen. nov., sp. nov., isolated from the intestinal tract of a marine limpet and the reclassification of B. taeanensis BH030017T, B. algicola KMM 3737T and B. hwajinpoensis SW-72T as genus Lottiidibacillus.</title>
        <authorList>
            <person name="Liu R."/>
            <person name="Huang Z."/>
        </authorList>
    </citation>
    <scope>NUCLEOTIDE SEQUENCE [LARGE SCALE GENOMIC DNA]</scope>
    <source>
        <strain evidence="3 4">BH030017</strain>
    </source>
</reference>
<dbReference type="SUPFAM" id="SSF55331">
    <property type="entry name" value="Tautomerase/MIF"/>
    <property type="match status" value="1"/>
</dbReference>
<feature type="domain" description="4-oxalocrotonate tautomerase-like" evidence="2">
    <location>
        <begin position="2"/>
        <end position="59"/>
    </location>
</feature>
<dbReference type="AlphaFoldDB" id="A0A366XVX1"/>
<dbReference type="EMBL" id="QOCW01000006">
    <property type="protein sequence ID" value="RBW70047.1"/>
    <property type="molecule type" value="Genomic_DNA"/>
</dbReference>
<accession>A0A366XVX1</accession>
<dbReference type="InterPro" id="IPR014347">
    <property type="entry name" value="Tautomerase/MIF_sf"/>
</dbReference>
<evidence type="ECO:0000313" key="4">
    <source>
        <dbReference type="Proteomes" id="UP000253314"/>
    </source>
</evidence>
<keyword evidence="1" id="KW-0413">Isomerase</keyword>
<proteinExistence type="predicted"/>
<name>A0A366XVX1_9BACI</name>
<evidence type="ECO:0000256" key="1">
    <source>
        <dbReference type="ARBA" id="ARBA00023235"/>
    </source>
</evidence>
<sequence>MPIIQITMLEGRDQKTIEHCIRRVAHTVHESLHVPLSSVRVIVNQVPKNHFAVGDKLKSEIEEQEE</sequence>
<dbReference type="GO" id="GO:0016853">
    <property type="term" value="F:isomerase activity"/>
    <property type="evidence" value="ECO:0007669"/>
    <property type="project" value="UniProtKB-KW"/>
</dbReference>
<dbReference type="RefSeq" id="WP_113805335.1">
    <property type="nucleotide sequence ID" value="NZ_QOCW01000006.1"/>
</dbReference>
<dbReference type="InterPro" id="IPR004370">
    <property type="entry name" value="4-OT-like_dom"/>
</dbReference>
<keyword evidence="4" id="KW-1185">Reference proteome</keyword>
<evidence type="ECO:0000313" key="3">
    <source>
        <dbReference type="EMBL" id="RBW70047.1"/>
    </source>
</evidence>
<dbReference type="Pfam" id="PF01361">
    <property type="entry name" value="Tautomerase"/>
    <property type="match status" value="1"/>
</dbReference>